<name>A0A9Q1BCR9_HOLLE</name>
<feature type="transmembrane region" description="Helical" evidence="5">
    <location>
        <begin position="199"/>
        <end position="222"/>
    </location>
</feature>
<dbReference type="OrthoDB" id="5975154at2759"/>
<comment type="similarity">
    <text evidence="5">Belongs to the ligand-gated ion channel (TC 1.A.9) family.</text>
</comment>
<dbReference type="CDD" id="cd18997">
    <property type="entry name" value="LGIC_ECD_nAChR"/>
    <property type="match status" value="1"/>
</dbReference>
<feature type="domain" description="Neurotransmitter-gated ion-channel ligand-binding" evidence="6">
    <location>
        <begin position="1"/>
        <end position="136"/>
    </location>
</feature>
<evidence type="ECO:0000256" key="1">
    <source>
        <dbReference type="ARBA" id="ARBA00004141"/>
    </source>
</evidence>
<dbReference type="AlphaFoldDB" id="A0A9Q1BCR9"/>
<reference evidence="8" key="1">
    <citation type="submission" date="2021-10" db="EMBL/GenBank/DDBJ databases">
        <title>Tropical sea cucumber genome reveals ecological adaptation and Cuvierian tubules defense mechanism.</title>
        <authorList>
            <person name="Chen T."/>
        </authorList>
    </citation>
    <scope>NUCLEOTIDE SEQUENCE</scope>
    <source>
        <strain evidence="8">Nanhai2018</strain>
        <tissue evidence="8">Muscle</tissue>
    </source>
</reference>
<evidence type="ECO:0000256" key="3">
    <source>
        <dbReference type="ARBA" id="ARBA00022989"/>
    </source>
</evidence>
<dbReference type="EMBL" id="JAIZAY010000021">
    <property type="protein sequence ID" value="KAJ8021830.1"/>
    <property type="molecule type" value="Genomic_DNA"/>
</dbReference>
<dbReference type="GO" id="GO:0016020">
    <property type="term" value="C:membrane"/>
    <property type="evidence" value="ECO:0007669"/>
    <property type="project" value="UniProtKB-SubCell"/>
</dbReference>
<feature type="transmembrane region" description="Helical" evidence="5">
    <location>
        <begin position="242"/>
        <end position="260"/>
    </location>
</feature>
<keyword evidence="8" id="KW-0675">Receptor</keyword>
<dbReference type="InterPro" id="IPR006201">
    <property type="entry name" value="Neur_channel"/>
</dbReference>
<gene>
    <name evidence="8" type="ORF">HOLleu_39136</name>
</gene>
<dbReference type="Proteomes" id="UP001152320">
    <property type="component" value="Chromosome 21"/>
</dbReference>
<keyword evidence="5" id="KW-0813">Transport</keyword>
<feature type="transmembrane region" description="Helical" evidence="5">
    <location>
        <begin position="166"/>
        <end position="187"/>
    </location>
</feature>
<dbReference type="InterPro" id="IPR036734">
    <property type="entry name" value="Neur_chan_lig-bd_sf"/>
</dbReference>
<evidence type="ECO:0000256" key="2">
    <source>
        <dbReference type="ARBA" id="ARBA00022692"/>
    </source>
</evidence>
<evidence type="ECO:0000256" key="5">
    <source>
        <dbReference type="RuleBase" id="RU000687"/>
    </source>
</evidence>
<proteinExistence type="inferred from homology"/>
<dbReference type="InterPro" id="IPR038050">
    <property type="entry name" value="Neuro_actylchol_rec"/>
</dbReference>
<evidence type="ECO:0000259" key="6">
    <source>
        <dbReference type="Pfam" id="PF02931"/>
    </source>
</evidence>
<comment type="caution">
    <text evidence="8">The sequence shown here is derived from an EMBL/GenBank/DDBJ whole genome shotgun (WGS) entry which is preliminary data.</text>
</comment>
<keyword evidence="9" id="KW-1185">Reference proteome</keyword>
<feature type="domain" description="Neurotransmitter-gated ion-channel transmembrane" evidence="7">
    <location>
        <begin position="143"/>
        <end position="399"/>
    </location>
</feature>
<feature type="transmembrane region" description="Helical" evidence="5">
    <location>
        <begin position="138"/>
        <end position="160"/>
    </location>
</feature>
<dbReference type="PROSITE" id="PS00236">
    <property type="entry name" value="NEUROTR_ION_CHANNEL"/>
    <property type="match status" value="1"/>
</dbReference>
<evidence type="ECO:0000313" key="8">
    <source>
        <dbReference type="EMBL" id="KAJ8021830.1"/>
    </source>
</evidence>
<dbReference type="FunFam" id="2.70.170.10:FF:000028">
    <property type="entry name" value="AcetylCholine Receptor"/>
    <property type="match status" value="1"/>
</dbReference>
<dbReference type="FunFam" id="1.20.58.390:FF:000073">
    <property type="entry name" value="Neuronal acetylcholine receptor subunit alpha-9-II"/>
    <property type="match status" value="1"/>
</dbReference>
<dbReference type="PANTHER" id="PTHR18945">
    <property type="entry name" value="NEUROTRANSMITTER GATED ION CHANNEL"/>
    <property type="match status" value="1"/>
</dbReference>
<evidence type="ECO:0000259" key="7">
    <source>
        <dbReference type="Pfam" id="PF02932"/>
    </source>
</evidence>
<dbReference type="GO" id="GO:0004888">
    <property type="term" value="F:transmembrane signaling receptor activity"/>
    <property type="evidence" value="ECO:0007669"/>
    <property type="project" value="InterPro"/>
</dbReference>
<dbReference type="Pfam" id="PF02932">
    <property type="entry name" value="Neur_chan_memb"/>
    <property type="match status" value="1"/>
</dbReference>
<dbReference type="InterPro" id="IPR006029">
    <property type="entry name" value="Neurotrans-gated_channel_TM"/>
</dbReference>
<feature type="transmembrane region" description="Helical" evidence="5">
    <location>
        <begin position="383"/>
        <end position="405"/>
    </location>
</feature>
<dbReference type="Pfam" id="PF02931">
    <property type="entry name" value="Neur_chan_LBD"/>
    <property type="match status" value="1"/>
</dbReference>
<keyword evidence="2 5" id="KW-0812">Transmembrane</keyword>
<sequence length="414" mass="47506">MRIPATEIWVPDVTLYDNADSNDYVAHSRSSNAIVSHKGNIDLWSKPTLVKSTCKIDVKYFPFDMQECSMKFGSWTYTSFQMNLTKHAPNPELSELVPNEQWDLEYAVTRRHSVKYECCPERYLDVTFYFGLKRKPLYYIYNLLMPCMLLSSLSLLGFFMPYDVGVVKVSLSITLILSLTVFLLLVAEMMPRTSEEVPLIGQYYAATMFMISISTAMNVFVLNINEKGGLVHAREVPRWLRVIALEYLAVVFWVTPCPCVRMKKKSRTQHEHHELRYKPVNNQNTHIVTFDTTSPRNGGVTSNHVVGNRGSRYMNGPNPPDFDSIVREQNGSESETISERRLARMDKVVSEILKHLKALDRKKEKATQLKKDWALVAKVLDRLLLMIFFVSTVVTTICLLSQRAVDKTPPPEDE</sequence>
<dbReference type="InterPro" id="IPR036719">
    <property type="entry name" value="Neuro-gated_channel_TM_sf"/>
</dbReference>
<keyword evidence="5" id="KW-0406">Ion transport</keyword>
<dbReference type="CDD" id="cd19051">
    <property type="entry name" value="LGIC_TM_cation"/>
    <property type="match status" value="1"/>
</dbReference>
<dbReference type="GO" id="GO:0005230">
    <property type="term" value="F:extracellular ligand-gated monoatomic ion channel activity"/>
    <property type="evidence" value="ECO:0007669"/>
    <property type="project" value="InterPro"/>
</dbReference>
<dbReference type="PRINTS" id="PR00252">
    <property type="entry name" value="NRIONCHANNEL"/>
</dbReference>
<evidence type="ECO:0000256" key="4">
    <source>
        <dbReference type="ARBA" id="ARBA00023136"/>
    </source>
</evidence>
<dbReference type="SUPFAM" id="SSF90112">
    <property type="entry name" value="Neurotransmitter-gated ion-channel transmembrane pore"/>
    <property type="match status" value="1"/>
</dbReference>
<dbReference type="InterPro" id="IPR018000">
    <property type="entry name" value="Neurotransmitter_ion_chnl_CS"/>
</dbReference>
<dbReference type="SUPFAM" id="SSF63712">
    <property type="entry name" value="Nicotinic receptor ligand binding domain-like"/>
    <property type="match status" value="1"/>
</dbReference>
<keyword evidence="3 5" id="KW-1133">Transmembrane helix</keyword>
<accession>A0A9Q1BCR9</accession>
<protein>
    <submittedName>
        <fullName evidence="8">Neuronal acetylcholine receptor subunit alpha-9</fullName>
    </submittedName>
</protein>
<evidence type="ECO:0000313" key="9">
    <source>
        <dbReference type="Proteomes" id="UP001152320"/>
    </source>
</evidence>
<comment type="subcellular location">
    <subcellularLocation>
        <location evidence="1">Membrane</location>
        <topology evidence="1">Multi-pass membrane protein</topology>
    </subcellularLocation>
</comment>
<dbReference type="Gene3D" id="2.70.170.10">
    <property type="entry name" value="Neurotransmitter-gated ion-channel ligand-binding domain"/>
    <property type="match status" value="1"/>
</dbReference>
<keyword evidence="4 5" id="KW-0472">Membrane</keyword>
<organism evidence="8 9">
    <name type="scientific">Holothuria leucospilota</name>
    <name type="common">Black long sea cucumber</name>
    <name type="synonym">Mertensiothuria leucospilota</name>
    <dbReference type="NCBI Taxonomy" id="206669"/>
    <lineage>
        <taxon>Eukaryota</taxon>
        <taxon>Metazoa</taxon>
        <taxon>Echinodermata</taxon>
        <taxon>Eleutherozoa</taxon>
        <taxon>Echinozoa</taxon>
        <taxon>Holothuroidea</taxon>
        <taxon>Aspidochirotacea</taxon>
        <taxon>Aspidochirotida</taxon>
        <taxon>Holothuriidae</taxon>
        <taxon>Holothuria</taxon>
    </lineage>
</organism>
<keyword evidence="5" id="KW-0407">Ion channel</keyword>
<dbReference type="Gene3D" id="1.20.58.390">
    <property type="entry name" value="Neurotransmitter-gated ion-channel transmembrane domain"/>
    <property type="match status" value="2"/>
</dbReference>
<dbReference type="InterPro" id="IPR006202">
    <property type="entry name" value="Neur_chan_lig-bd"/>
</dbReference>